<evidence type="ECO:0000313" key="2">
    <source>
        <dbReference type="EMBL" id="MFC4070145.1"/>
    </source>
</evidence>
<evidence type="ECO:0000259" key="1">
    <source>
        <dbReference type="Pfam" id="PF01872"/>
    </source>
</evidence>
<sequence length="222" mass="24461">MAGKVFFSVSMSLDGYVAPVPVTSVGNIFAPENRDDPEVRHWMGQWMELQQWIFPTRFFRENLGFGDGGEEGVADDIARQTFARTGATVMGRRMFDLGEQSWPEEAPFHTPVFVVTHDKRDPWERPGGTTFHFVTDGIGAALDQARAAAGDRDVRIGGGGTTILQYVNAGLVDEFTVAVSPVLFGAGTRLFEGIDASRVALEQIRAEPSERVTHLTYAVRPR</sequence>
<evidence type="ECO:0000313" key="3">
    <source>
        <dbReference type="Proteomes" id="UP001595867"/>
    </source>
</evidence>
<proteinExistence type="predicted"/>
<comment type="caution">
    <text evidence="2">The sequence shown here is derived from an EMBL/GenBank/DDBJ whole genome shotgun (WGS) entry which is preliminary data.</text>
</comment>
<gene>
    <name evidence="2" type="ORF">ACFO0C_34890</name>
</gene>
<dbReference type="InterPro" id="IPR002734">
    <property type="entry name" value="RibDG_C"/>
</dbReference>
<accession>A0ABV8J1Z2</accession>
<dbReference type="Proteomes" id="UP001595867">
    <property type="component" value="Unassembled WGS sequence"/>
</dbReference>
<organism evidence="2 3">
    <name type="scientific">Actinoplanes subglobosus</name>
    <dbReference type="NCBI Taxonomy" id="1547892"/>
    <lineage>
        <taxon>Bacteria</taxon>
        <taxon>Bacillati</taxon>
        <taxon>Actinomycetota</taxon>
        <taxon>Actinomycetes</taxon>
        <taxon>Micromonosporales</taxon>
        <taxon>Micromonosporaceae</taxon>
        <taxon>Actinoplanes</taxon>
    </lineage>
</organism>
<dbReference type="EMBL" id="JBHSBL010000024">
    <property type="protein sequence ID" value="MFC4070145.1"/>
    <property type="molecule type" value="Genomic_DNA"/>
</dbReference>
<dbReference type="PANTHER" id="PTHR38011">
    <property type="entry name" value="DIHYDROFOLATE REDUCTASE FAMILY PROTEIN (AFU_ORTHOLOGUE AFUA_8G06820)"/>
    <property type="match status" value="1"/>
</dbReference>
<keyword evidence="3" id="KW-1185">Reference proteome</keyword>
<feature type="domain" description="Bacterial bifunctional deaminase-reductase C-terminal" evidence="1">
    <location>
        <begin position="4"/>
        <end position="208"/>
    </location>
</feature>
<dbReference type="InterPro" id="IPR050765">
    <property type="entry name" value="Riboflavin_Biosynth_HTPR"/>
</dbReference>
<dbReference type="Gene3D" id="3.40.430.10">
    <property type="entry name" value="Dihydrofolate Reductase, subunit A"/>
    <property type="match status" value="1"/>
</dbReference>
<dbReference type="Pfam" id="PF01872">
    <property type="entry name" value="RibD_C"/>
    <property type="match status" value="1"/>
</dbReference>
<dbReference type="InterPro" id="IPR024072">
    <property type="entry name" value="DHFR-like_dom_sf"/>
</dbReference>
<dbReference type="SUPFAM" id="SSF53597">
    <property type="entry name" value="Dihydrofolate reductase-like"/>
    <property type="match status" value="1"/>
</dbReference>
<name>A0ABV8J1Z2_9ACTN</name>
<reference evidence="3" key="1">
    <citation type="journal article" date="2019" name="Int. J. Syst. Evol. Microbiol.">
        <title>The Global Catalogue of Microorganisms (GCM) 10K type strain sequencing project: providing services to taxonomists for standard genome sequencing and annotation.</title>
        <authorList>
            <consortium name="The Broad Institute Genomics Platform"/>
            <consortium name="The Broad Institute Genome Sequencing Center for Infectious Disease"/>
            <person name="Wu L."/>
            <person name="Ma J."/>
        </authorList>
    </citation>
    <scope>NUCLEOTIDE SEQUENCE [LARGE SCALE GENOMIC DNA]</scope>
    <source>
        <strain evidence="3">TBRC 5832</strain>
    </source>
</reference>
<dbReference type="RefSeq" id="WP_378071034.1">
    <property type="nucleotide sequence ID" value="NZ_JBHSBL010000024.1"/>
</dbReference>
<protein>
    <submittedName>
        <fullName evidence="2">Dihydrofolate reductase family protein</fullName>
    </submittedName>
</protein>
<dbReference type="PANTHER" id="PTHR38011:SF12">
    <property type="entry name" value="BIFUNCTIONAL DEAMINASE-REDUCTASE DOMAIN PROTEIN"/>
    <property type="match status" value="1"/>
</dbReference>